<reference evidence="4" key="2">
    <citation type="journal article" date="2009" name="J. Med. Virol.">
        <title>Molecular epidemiology of HCV genotypes among injection drug users in Taiwan: Full-length sequences of two new subtype 6w strains and a recombinant form_2b6w.</title>
        <authorList>
            <person name="Lee Y.M."/>
            <person name="Lin H.J."/>
            <person name="Chen Y.J."/>
            <person name="Lee C.M."/>
            <person name="Wang S.F."/>
            <person name="Chang K.Y."/>
            <person name="Chen T.L."/>
            <person name="Liu H.F."/>
            <person name="Chen Y.M."/>
        </authorList>
    </citation>
    <scope>NUCLEOTIDE SEQUENCE</scope>
    <source>
        <strain evidence="4">D118</strain>
    </source>
</reference>
<reference evidence="4" key="1">
    <citation type="submission" date="2008-12" db="EMBL/GenBank/DDBJ databases">
        <authorList>
            <person name="Chen Y.-M."/>
            <person name="Chen T.-L."/>
            <person name="Lee C.-M."/>
            <person name="Lee Y.-M."/>
            <person name="Chen C.-Y."/>
            <person name="Lin H.-J."/>
        </authorList>
    </citation>
    <scope>NUCLEOTIDE SEQUENCE</scope>
    <source>
        <strain evidence="4">D118</strain>
    </source>
</reference>
<sequence>RPMNFQVPGGCLGEFGFYLLRGRGPLVGGREKIKTYHRPQARGKLYPMPNAPQPRGGHWPHTLYLFIVNGNEGWGGGCWLLSPPGSPGGRGPTDP</sequence>
<evidence type="ECO:0000256" key="1">
    <source>
        <dbReference type="ARBA" id="ARBA00004192"/>
    </source>
</evidence>
<proteinExistence type="predicted"/>
<dbReference type="Pfam" id="PF01543">
    <property type="entry name" value="HCV_capsid"/>
    <property type="match status" value="1"/>
</dbReference>
<evidence type="ECO:0000259" key="3">
    <source>
        <dbReference type="Pfam" id="PF01543"/>
    </source>
</evidence>
<dbReference type="EMBL" id="FJ515071">
    <property type="protein sequence ID" value="ACT37082.1"/>
    <property type="molecule type" value="Genomic_RNA"/>
</dbReference>
<keyword evidence="2" id="KW-1035">Host cytoplasm</keyword>
<accession>D1G259</accession>
<dbReference type="GO" id="GO:0030430">
    <property type="term" value="C:host cell cytoplasm"/>
    <property type="evidence" value="ECO:0007669"/>
    <property type="project" value="UniProtKB-SubCell"/>
</dbReference>
<dbReference type="GO" id="GO:0005198">
    <property type="term" value="F:structural molecule activity"/>
    <property type="evidence" value="ECO:0007669"/>
    <property type="project" value="InterPro"/>
</dbReference>
<organism evidence="4">
    <name type="scientific">Hepacivirus hominis</name>
    <dbReference type="NCBI Taxonomy" id="3052230"/>
    <lineage>
        <taxon>Viruses</taxon>
        <taxon>Riboviria</taxon>
        <taxon>Orthornavirae</taxon>
        <taxon>Kitrinoviricota</taxon>
        <taxon>Flasuviricetes</taxon>
        <taxon>Amarillovirales</taxon>
        <taxon>Flaviviridae</taxon>
        <taxon>Hepacivirus</taxon>
    </lineage>
</organism>
<dbReference type="GO" id="GO:0019028">
    <property type="term" value="C:viral capsid"/>
    <property type="evidence" value="ECO:0007669"/>
    <property type="project" value="InterPro"/>
</dbReference>
<evidence type="ECO:0000313" key="4">
    <source>
        <dbReference type="EMBL" id="ACT37082.1"/>
    </source>
</evidence>
<name>D1G259_9HEPC</name>
<feature type="non-terminal residue" evidence="4">
    <location>
        <position position="1"/>
    </location>
</feature>
<protein>
    <submittedName>
        <fullName evidence="4">Polyprotein</fullName>
    </submittedName>
</protein>
<comment type="subcellular location">
    <subcellularLocation>
        <location evidence="1">Host cytoplasm</location>
    </subcellularLocation>
</comment>
<dbReference type="InterPro" id="IPR002522">
    <property type="entry name" value="HCV_core_N"/>
</dbReference>
<feature type="domain" description="Hepatitis C virus Core protein N-terminal" evidence="3">
    <location>
        <begin position="1"/>
        <end position="92"/>
    </location>
</feature>
<evidence type="ECO:0000256" key="2">
    <source>
        <dbReference type="ARBA" id="ARBA00023200"/>
    </source>
</evidence>
<feature type="non-terminal residue" evidence="4">
    <location>
        <position position="95"/>
    </location>
</feature>